<feature type="transmembrane region" description="Helical" evidence="11">
    <location>
        <begin position="347"/>
        <end position="369"/>
    </location>
</feature>
<dbReference type="HOGENOM" id="CLU_006130_0_0_1"/>
<name>B3SCM1_TRIAD</name>
<dbReference type="PANTHER" id="PTHR24372:SF77">
    <property type="entry name" value="G-PROTEIN COUPLED RECEPTORS FAMILY 1 PROFILE DOMAIN-CONTAINING PROTEIN"/>
    <property type="match status" value="1"/>
</dbReference>
<evidence type="ECO:0000259" key="12">
    <source>
        <dbReference type="PROSITE" id="PS50262"/>
    </source>
</evidence>
<gene>
    <name evidence="13" type="ORF">TRIADDRAFT_33361</name>
</gene>
<accession>B3SCM1</accession>
<evidence type="ECO:0000256" key="1">
    <source>
        <dbReference type="ARBA" id="ARBA00004651"/>
    </source>
</evidence>
<evidence type="ECO:0000256" key="5">
    <source>
        <dbReference type="ARBA" id="ARBA00022737"/>
    </source>
</evidence>
<dbReference type="GO" id="GO:0007189">
    <property type="term" value="P:adenylate cyclase-activating G protein-coupled receptor signaling pathway"/>
    <property type="evidence" value="ECO:0000318"/>
    <property type="project" value="GO_Central"/>
</dbReference>
<evidence type="ECO:0000256" key="4">
    <source>
        <dbReference type="ARBA" id="ARBA00022692"/>
    </source>
</evidence>
<dbReference type="KEGG" id="tad:TRIADDRAFT_33361"/>
<dbReference type="GO" id="GO:0009755">
    <property type="term" value="P:hormone-mediated signaling pathway"/>
    <property type="evidence" value="ECO:0000318"/>
    <property type="project" value="GO_Central"/>
</dbReference>
<dbReference type="OMA" id="AFIGNIM"/>
<dbReference type="CTD" id="6759183"/>
<keyword evidence="8 11" id="KW-0472">Membrane</keyword>
<feature type="transmembrane region" description="Helical" evidence="11">
    <location>
        <begin position="99"/>
        <end position="117"/>
    </location>
</feature>
<organism evidence="13 14">
    <name type="scientific">Trichoplax adhaerens</name>
    <name type="common">Trichoplax reptans</name>
    <dbReference type="NCBI Taxonomy" id="10228"/>
    <lineage>
        <taxon>Eukaryota</taxon>
        <taxon>Metazoa</taxon>
        <taxon>Placozoa</taxon>
        <taxon>Uniplacotomia</taxon>
        <taxon>Trichoplacea</taxon>
        <taxon>Trichoplacidae</taxon>
        <taxon>Trichoplax</taxon>
    </lineage>
</organism>
<evidence type="ECO:0000256" key="2">
    <source>
        <dbReference type="ARBA" id="ARBA00022475"/>
    </source>
</evidence>
<dbReference type="PROSITE" id="PS51450">
    <property type="entry name" value="LRR"/>
    <property type="match status" value="1"/>
</dbReference>
<protein>
    <recommendedName>
        <fullName evidence="12">G-protein coupled receptors family 1 profile domain-containing protein</fullName>
    </recommendedName>
</protein>
<dbReference type="PROSITE" id="PS50262">
    <property type="entry name" value="G_PROTEIN_RECEP_F1_2"/>
    <property type="match status" value="1"/>
</dbReference>
<dbReference type="OrthoDB" id="6022531at2759"/>
<keyword evidence="2" id="KW-1003">Cell membrane</keyword>
<dbReference type="InterPro" id="IPR000276">
    <property type="entry name" value="GPCR_Rhodpsn"/>
</dbReference>
<dbReference type="FunFam" id="3.80.10.10:FF:002331">
    <property type="entry name" value="Uncharacterized protein"/>
    <property type="match status" value="1"/>
</dbReference>
<dbReference type="Gene3D" id="3.80.10.10">
    <property type="entry name" value="Ribonuclease Inhibitor"/>
    <property type="match status" value="1"/>
</dbReference>
<evidence type="ECO:0000256" key="7">
    <source>
        <dbReference type="ARBA" id="ARBA00023040"/>
    </source>
</evidence>
<reference evidence="13 14" key="1">
    <citation type="journal article" date="2008" name="Nature">
        <title>The Trichoplax genome and the nature of placozoans.</title>
        <authorList>
            <person name="Srivastava M."/>
            <person name="Begovic E."/>
            <person name="Chapman J."/>
            <person name="Putnam N.H."/>
            <person name="Hellsten U."/>
            <person name="Kawashima T."/>
            <person name="Kuo A."/>
            <person name="Mitros T."/>
            <person name="Salamov A."/>
            <person name="Carpenter M.L."/>
            <person name="Signorovitch A.Y."/>
            <person name="Moreno M.A."/>
            <person name="Kamm K."/>
            <person name="Grimwood J."/>
            <person name="Schmutz J."/>
            <person name="Shapiro H."/>
            <person name="Grigoriev I.V."/>
            <person name="Buss L.W."/>
            <person name="Schierwater B."/>
            <person name="Dellaporta S.L."/>
            <person name="Rokhsar D.S."/>
        </authorList>
    </citation>
    <scope>NUCLEOTIDE SEQUENCE [LARGE SCALE GENOMIC DNA]</scope>
    <source>
        <strain evidence="13 14">Grell-BS-1999</strain>
    </source>
</reference>
<keyword evidence="6 11" id="KW-1133">Transmembrane helix</keyword>
<feature type="non-terminal residue" evidence="13">
    <location>
        <position position="370"/>
    </location>
</feature>
<dbReference type="InParanoid" id="B3SCM1"/>
<keyword evidence="10" id="KW-0807">Transducer</keyword>
<dbReference type="AlphaFoldDB" id="B3SCM1"/>
<feature type="transmembrane region" description="Helical" evidence="11">
    <location>
        <begin position="221"/>
        <end position="242"/>
    </location>
</feature>
<dbReference type="PRINTS" id="PR00237">
    <property type="entry name" value="GPCRRHODOPSN"/>
</dbReference>
<feature type="transmembrane region" description="Helical" evidence="11">
    <location>
        <begin position="138"/>
        <end position="158"/>
    </location>
</feature>
<dbReference type="Proteomes" id="UP000009022">
    <property type="component" value="Unassembled WGS sequence"/>
</dbReference>
<keyword evidence="9" id="KW-0675">Receptor</keyword>
<dbReference type="SMART" id="SM00369">
    <property type="entry name" value="LRR_TYP"/>
    <property type="match status" value="2"/>
</dbReference>
<feature type="non-terminal residue" evidence="13">
    <location>
        <position position="1"/>
    </location>
</feature>
<evidence type="ECO:0000256" key="8">
    <source>
        <dbReference type="ARBA" id="ARBA00023136"/>
    </source>
</evidence>
<dbReference type="Pfam" id="PF00001">
    <property type="entry name" value="7tm_1"/>
    <property type="match status" value="1"/>
</dbReference>
<keyword evidence="14" id="KW-1185">Reference proteome</keyword>
<dbReference type="GO" id="GO:0008528">
    <property type="term" value="F:G protein-coupled peptide receptor activity"/>
    <property type="evidence" value="ECO:0000318"/>
    <property type="project" value="GO_Central"/>
</dbReference>
<keyword evidence="7" id="KW-0297">G-protein coupled receptor</keyword>
<dbReference type="FunFam" id="1.20.1070.10:FF:000263">
    <property type="entry name" value="G-protein coupled receptor GRL101-like protein"/>
    <property type="match status" value="1"/>
</dbReference>
<evidence type="ECO:0000256" key="10">
    <source>
        <dbReference type="ARBA" id="ARBA00023224"/>
    </source>
</evidence>
<feature type="transmembrane region" description="Helical" evidence="11">
    <location>
        <begin position="311"/>
        <end position="335"/>
    </location>
</feature>
<dbReference type="FunCoup" id="B3SCM1">
    <property type="interactions" value="187"/>
</dbReference>
<keyword evidence="5" id="KW-0677">Repeat</keyword>
<dbReference type="InterPro" id="IPR017452">
    <property type="entry name" value="GPCR_Rhodpsn_7TM"/>
</dbReference>
<evidence type="ECO:0000313" key="14">
    <source>
        <dbReference type="Proteomes" id="UP000009022"/>
    </source>
</evidence>
<comment type="subcellular location">
    <subcellularLocation>
        <location evidence="1">Cell membrane</location>
        <topology evidence="1">Multi-pass membrane protein</topology>
    </subcellularLocation>
</comment>
<dbReference type="SUPFAM" id="SSF81321">
    <property type="entry name" value="Family A G protein-coupled receptor-like"/>
    <property type="match status" value="1"/>
</dbReference>
<dbReference type="PANTHER" id="PTHR24372">
    <property type="entry name" value="GLYCOPROTEIN HORMONE RECEPTOR"/>
    <property type="match status" value="1"/>
</dbReference>
<feature type="transmembrane region" description="Helical" evidence="11">
    <location>
        <begin position="267"/>
        <end position="290"/>
    </location>
</feature>
<dbReference type="GO" id="GO:0005886">
    <property type="term" value="C:plasma membrane"/>
    <property type="evidence" value="ECO:0000318"/>
    <property type="project" value="GO_Central"/>
</dbReference>
<dbReference type="InterPro" id="IPR032675">
    <property type="entry name" value="LRR_dom_sf"/>
</dbReference>
<dbReference type="Gene3D" id="1.20.1070.10">
    <property type="entry name" value="Rhodopsin 7-helix transmembrane proteins"/>
    <property type="match status" value="1"/>
</dbReference>
<evidence type="ECO:0000256" key="11">
    <source>
        <dbReference type="SAM" id="Phobius"/>
    </source>
</evidence>
<dbReference type="CDD" id="cd14980">
    <property type="entry name" value="7tmA_Glycoprotein_LRR_R-like"/>
    <property type="match status" value="1"/>
</dbReference>
<dbReference type="GeneID" id="6759183"/>
<sequence length="370" mass="41504">NALLTIVYRDLDHNKISFIENEAFLGLLKLQILYLNQNQLTEVAPDSFNNLIHLHILKDSTRAYLCCIVPAKITTCSPSPDLDSASSCENILAHTTLQLAVWIMAIAAFIGNIMVIANNRSDKTRKTSKATELVFTNLALSDFLMSIYLIIIGIGDFVYRDRYAHNTEEWLRSPTCVIASFLICTSSLMSVLMMLFIGIDRYTITSDPFASSDTRYKRTKILLVLGWLLVGVFVGIPVFMSINQPGDRRLYQLSSICSPSNLSDRFYASWTISFVVIQLLCWILTLALYLKLVTIVSKTQRSVRSSAQSRSFAVAIRISLIIITDLLAWLPVYIISVMSIAQGTLNIFILQFAVILAIPLNSAINPYIYT</sequence>
<dbReference type="Pfam" id="PF13855">
    <property type="entry name" value="LRR_8"/>
    <property type="match status" value="1"/>
</dbReference>
<evidence type="ECO:0000256" key="6">
    <source>
        <dbReference type="ARBA" id="ARBA00022989"/>
    </source>
</evidence>
<dbReference type="InterPro" id="IPR001611">
    <property type="entry name" value="Leu-rich_rpt"/>
</dbReference>
<dbReference type="PhylomeDB" id="B3SCM1"/>
<dbReference type="eggNOG" id="KOG2087">
    <property type="taxonomic scope" value="Eukaryota"/>
</dbReference>
<dbReference type="InterPro" id="IPR003591">
    <property type="entry name" value="Leu-rich_rpt_typical-subtyp"/>
</dbReference>
<dbReference type="EMBL" id="DS985271">
    <property type="protein sequence ID" value="EDV19538.1"/>
    <property type="molecule type" value="Genomic_DNA"/>
</dbReference>
<evidence type="ECO:0000313" key="13">
    <source>
        <dbReference type="EMBL" id="EDV19538.1"/>
    </source>
</evidence>
<evidence type="ECO:0000256" key="9">
    <source>
        <dbReference type="ARBA" id="ARBA00023170"/>
    </source>
</evidence>
<keyword evidence="4 11" id="KW-0812">Transmembrane</keyword>
<dbReference type="SUPFAM" id="SSF52058">
    <property type="entry name" value="L domain-like"/>
    <property type="match status" value="1"/>
</dbReference>
<dbReference type="RefSeq" id="XP_002117970.1">
    <property type="nucleotide sequence ID" value="XM_002117934.1"/>
</dbReference>
<feature type="transmembrane region" description="Helical" evidence="11">
    <location>
        <begin position="178"/>
        <end position="200"/>
    </location>
</feature>
<evidence type="ECO:0000256" key="3">
    <source>
        <dbReference type="ARBA" id="ARBA00022614"/>
    </source>
</evidence>
<feature type="domain" description="G-protein coupled receptors family 1 profile" evidence="12">
    <location>
        <begin position="111"/>
        <end position="369"/>
    </location>
</feature>
<keyword evidence="3" id="KW-0433">Leucine-rich repeat</keyword>
<proteinExistence type="predicted"/>